<gene>
    <name evidence="3" type="ORF">SAMN05446037_103539</name>
</gene>
<dbReference type="InterPro" id="IPR050695">
    <property type="entry name" value="N-acetylmuramoyl_amidase_3"/>
</dbReference>
<dbReference type="GO" id="GO:0042834">
    <property type="term" value="F:peptidoglycan binding"/>
    <property type="evidence" value="ECO:0007669"/>
    <property type="project" value="InterPro"/>
</dbReference>
<dbReference type="GO" id="GO:0009253">
    <property type="term" value="P:peptidoglycan catabolic process"/>
    <property type="evidence" value="ECO:0007669"/>
    <property type="project" value="InterPro"/>
</dbReference>
<evidence type="ECO:0000259" key="2">
    <source>
        <dbReference type="SMART" id="SM00646"/>
    </source>
</evidence>
<protein>
    <submittedName>
        <fullName evidence="3">N-acetylmuramoyl-L-alanine amidase</fullName>
    </submittedName>
</protein>
<dbReference type="SUPFAM" id="SSF110997">
    <property type="entry name" value="Sporulation related repeat"/>
    <property type="match status" value="1"/>
</dbReference>
<dbReference type="InterPro" id="IPR036680">
    <property type="entry name" value="SPOR-like_sf"/>
</dbReference>
<evidence type="ECO:0000256" key="1">
    <source>
        <dbReference type="ARBA" id="ARBA00022801"/>
    </source>
</evidence>
<dbReference type="Pfam" id="PF01520">
    <property type="entry name" value="Amidase_3"/>
    <property type="match status" value="1"/>
</dbReference>
<sequence>MAKICFDYGHGGSDPGAVYKGRKESEDNLAIGREIAKELRRHGITVDETRTADVAVSLRQRSEFESKGNYDYFVSFHRNAFKPETVTRAETFVYTKASTKSKELAEKIQNALVGIGFINRGAKTANFHVLRETKAPAVLVEMGFIDNTKDNNLFDSKRKEIVIEITKAMLAQLGISYKEELATEKTDGQVLYRVMAGSYAVRKNAEKQVQKLKTAGFDATIMVFNR</sequence>
<keyword evidence="1" id="KW-0378">Hydrolase</keyword>
<name>A0A239JJD1_9FIRM</name>
<proteinExistence type="predicted"/>
<dbReference type="OrthoDB" id="9772024at2"/>
<dbReference type="GO" id="GO:0008745">
    <property type="term" value="F:N-acetylmuramoyl-L-alanine amidase activity"/>
    <property type="evidence" value="ECO:0007669"/>
    <property type="project" value="InterPro"/>
</dbReference>
<dbReference type="Proteomes" id="UP000198304">
    <property type="component" value="Unassembled WGS sequence"/>
</dbReference>
<accession>A0A239JJD1</accession>
<feature type="domain" description="MurNAc-LAA" evidence="2">
    <location>
        <begin position="62"/>
        <end position="170"/>
    </location>
</feature>
<evidence type="ECO:0000313" key="3">
    <source>
        <dbReference type="EMBL" id="SNT04854.1"/>
    </source>
</evidence>
<dbReference type="Gene3D" id="3.40.630.40">
    <property type="entry name" value="Zn-dependent exopeptidases"/>
    <property type="match status" value="1"/>
</dbReference>
<keyword evidence="4" id="KW-1185">Reference proteome</keyword>
<dbReference type="PANTHER" id="PTHR30404:SF0">
    <property type="entry name" value="N-ACETYLMURAMOYL-L-ALANINE AMIDASE AMIC"/>
    <property type="match status" value="1"/>
</dbReference>
<dbReference type="SMART" id="SM00646">
    <property type="entry name" value="Ami_3"/>
    <property type="match status" value="1"/>
</dbReference>
<reference evidence="3 4" key="1">
    <citation type="submission" date="2017-06" db="EMBL/GenBank/DDBJ databases">
        <authorList>
            <person name="Kim H.J."/>
            <person name="Triplett B.A."/>
        </authorList>
    </citation>
    <scope>NUCLEOTIDE SEQUENCE [LARGE SCALE GENOMIC DNA]</scope>
    <source>
        <strain evidence="3 4">SCA</strain>
    </source>
</reference>
<dbReference type="AlphaFoldDB" id="A0A239JJD1"/>
<dbReference type="CDD" id="cd02696">
    <property type="entry name" value="MurNAc-LAA"/>
    <property type="match status" value="1"/>
</dbReference>
<dbReference type="GO" id="GO:0030288">
    <property type="term" value="C:outer membrane-bounded periplasmic space"/>
    <property type="evidence" value="ECO:0007669"/>
    <property type="project" value="TreeGrafter"/>
</dbReference>
<dbReference type="EMBL" id="FZOJ01000035">
    <property type="protein sequence ID" value="SNT04854.1"/>
    <property type="molecule type" value="Genomic_DNA"/>
</dbReference>
<dbReference type="InterPro" id="IPR002508">
    <property type="entry name" value="MurNAc-LAA_cat"/>
</dbReference>
<dbReference type="Gene3D" id="3.30.70.1070">
    <property type="entry name" value="Sporulation related repeat"/>
    <property type="match status" value="1"/>
</dbReference>
<dbReference type="PANTHER" id="PTHR30404">
    <property type="entry name" value="N-ACETYLMURAMOYL-L-ALANINE AMIDASE"/>
    <property type="match status" value="1"/>
</dbReference>
<organism evidence="3 4">
    <name type="scientific">Anaerovirgula multivorans</name>
    <dbReference type="NCBI Taxonomy" id="312168"/>
    <lineage>
        <taxon>Bacteria</taxon>
        <taxon>Bacillati</taxon>
        <taxon>Bacillota</taxon>
        <taxon>Clostridia</taxon>
        <taxon>Peptostreptococcales</taxon>
        <taxon>Natronincolaceae</taxon>
        <taxon>Anaerovirgula</taxon>
    </lineage>
</organism>
<evidence type="ECO:0000313" key="4">
    <source>
        <dbReference type="Proteomes" id="UP000198304"/>
    </source>
</evidence>
<dbReference type="SUPFAM" id="SSF53187">
    <property type="entry name" value="Zn-dependent exopeptidases"/>
    <property type="match status" value="1"/>
</dbReference>
<dbReference type="RefSeq" id="WP_089284984.1">
    <property type="nucleotide sequence ID" value="NZ_FZOJ01000035.1"/>
</dbReference>